<keyword evidence="10 18" id="KW-0028">Amino-acid biosynthesis</keyword>
<dbReference type="GO" id="GO:0008652">
    <property type="term" value="P:amino acid biosynthetic process"/>
    <property type="evidence" value="ECO:0007669"/>
    <property type="project" value="UniProtKB-KW"/>
</dbReference>
<dbReference type="RefSeq" id="WP_117142017.1">
    <property type="nucleotide sequence ID" value="NZ_CAKXKJ010000006.1"/>
</dbReference>
<dbReference type="GO" id="GO:0046872">
    <property type="term" value="F:metal ion binding"/>
    <property type="evidence" value="ECO:0007669"/>
    <property type="project" value="UniProtKB-KW"/>
</dbReference>
<dbReference type="PIRSF" id="PIRSF001455">
    <property type="entry name" value="DHQ_synth"/>
    <property type="match status" value="1"/>
</dbReference>
<comment type="function">
    <text evidence="18">Catalyzes the conversion of 3-deoxy-D-arabino-heptulosonate 7-phosphate (DAHP) to dehydroquinate (DHQ).</text>
</comment>
<evidence type="ECO:0000256" key="17">
    <source>
        <dbReference type="ARBA" id="ARBA00023285"/>
    </source>
</evidence>
<comment type="pathway">
    <text evidence="5 18">Metabolic intermediate biosynthesis; chorismate biosynthesis; chorismate from D-erythrose 4-phosphate and phosphoenolpyruvate: step 2/7.</text>
</comment>
<evidence type="ECO:0000256" key="3">
    <source>
        <dbReference type="ARBA" id="ARBA00001947"/>
    </source>
</evidence>
<evidence type="ECO:0000256" key="5">
    <source>
        <dbReference type="ARBA" id="ARBA00004661"/>
    </source>
</evidence>
<dbReference type="FunFam" id="3.40.50.1970:FF:000007">
    <property type="entry name" value="Pentafunctional AROM polypeptide"/>
    <property type="match status" value="1"/>
</dbReference>
<evidence type="ECO:0000313" key="21">
    <source>
        <dbReference type="EMBL" id="RFT06851.1"/>
    </source>
</evidence>
<dbReference type="GO" id="GO:0005737">
    <property type="term" value="C:cytoplasm"/>
    <property type="evidence" value="ECO:0007669"/>
    <property type="project" value="UniProtKB-SubCell"/>
</dbReference>
<comment type="similarity">
    <text evidence="6 18">Belongs to the sugar phosphate cyclases superfamily. Dehydroquinate synthase family.</text>
</comment>
<evidence type="ECO:0000256" key="18">
    <source>
        <dbReference type="HAMAP-Rule" id="MF_00110"/>
    </source>
</evidence>
<comment type="cofactor">
    <cofactor evidence="18">
        <name>Co(2+)</name>
        <dbReference type="ChEBI" id="CHEBI:48828"/>
    </cofactor>
    <cofactor evidence="18">
        <name>Zn(2+)</name>
        <dbReference type="ChEBI" id="CHEBI:29105"/>
    </cofactor>
    <text evidence="18">Binds 1 divalent metal cation per subunit. Can use either Co(2+) or Zn(2+).</text>
</comment>
<keyword evidence="9 18" id="KW-0963">Cytoplasm</keyword>
<evidence type="ECO:0000256" key="7">
    <source>
        <dbReference type="ARBA" id="ARBA00013031"/>
    </source>
</evidence>
<dbReference type="InterPro" id="IPR016037">
    <property type="entry name" value="DHQ_synth_AroB"/>
</dbReference>
<dbReference type="EC" id="4.2.3.4" evidence="7 18"/>
<keyword evidence="15 18" id="KW-0057">Aromatic amino acid biosynthesis</keyword>
<evidence type="ECO:0000259" key="20">
    <source>
        <dbReference type="Pfam" id="PF24621"/>
    </source>
</evidence>
<feature type="binding site" evidence="18">
    <location>
        <begin position="129"/>
        <end position="130"/>
    </location>
    <ligand>
        <name>NAD(+)</name>
        <dbReference type="ChEBI" id="CHEBI:57540"/>
    </ligand>
</feature>
<dbReference type="SUPFAM" id="SSF56796">
    <property type="entry name" value="Dehydroquinate synthase-like"/>
    <property type="match status" value="1"/>
</dbReference>
<dbReference type="Gene3D" id="1.20.1090.10">
    <property type="entry name" value="Dehydroquinate synthase-like - alpha domain"/>
    <property type="match status" value="1"/>
</dbReference>
<dbReference type="Gene3D" id="3.40.50.1970">
    <property type="match status" value="1"/>
</dbReference>
<feature type="binding site" evidence="18">
    <location>
        <position position="241"/>
    </location>
    <ligand>
        <name>Zn(2+)</name>
        <dbReference type="ChEBI" id="CHEBI:29105"/>
    </ligand>
</feature>
<dbReference type="PANTHER" id="PTHR43622:SF7">
    <property type="entry name" value="3-DEHYDROQUINATE SYNTHASE, CHLOROPLASTIC"/>
    <property type="match status" value="1"/>
</dbReference>
<feature type="binding site" evidence="18">
    <location>
        <begin position="105"/>
        <end position="109"/>
    </location>
    <ligand>
        <name>NAD(+)</name>
        <dbReference type="ChEBI" id="CHEBI:57540"/>
    </ligand>
</feature>
<keyword evidence="14 18" id="KW-0520">NAD</keyword>
<comment type="cofactor">
    <cofactor evidence="2 18">
        <name>NAD(+)</name>
        <dbReference type="ChEBI" id="CHEBI:57540"/>
    </cofactor>
</comment>
<evidence type="ECO:0000256" key="9">
    <source>
        <dbReference type="ARBA" id="ARBA00022490"/>
    </source>
</evidence>
<keyword evidence="11 18" id="KW-0479">Metal-binding</keyword>
<comment type="subcellular location">
    <subcellularLocation>
        <location evidence="4 18">Cytoplasm</location>
    </subcellularLocation>
</comment>
<keyword evidence="12 18" id="KW-0547">Nucleotide-binding</keyword>
<feature type="binding site" evidence="18">
    <location>
        <position position="184"/>
    </location>
    <ligand>
        <name>Zn(2+)</name>
        <dbReference type="ChEBI" id="CHEBI:29105"/>
    </ligand>
</feature>
<dbReference type="GO" id="GO:0009073">
    <property type="term" value="P:aromatic amino acid family biosynthetic process"/>
    <property type="evidence" value="ECO:0007669"/>
    <property type="project" value="UniProtKB-KW"/>
</dbReference>
<feature type="binding site" evidence="18">
    <location>
        <position position="142"/>
    </location>
    <ligand>
        <name>NAD(+)</name>
        <dbReference type="ChEBI" id="CHEBI:57540"/>
    </ligand>
</feature>
<keyword evidence="22" id="KW-1185">Reference proteome</keyword>
<dbReference type="AlphaFoldDB" id="A0A3E2B4E3"/>
<evidence type="ECO:0000256" key="6">
    <source>
        <dbReference type="ARBA" id="ARBA00005412"/>
    </source>
</evidence>
<dbReference type="InterPro" id="IPR030963">
    <property type="entry name" value="DHQ_synth_fam"/>
</dbReference>
<feature type="binding site" evidence="18">
    <location>
        <position position="151"/>
    </location>
    <ligand>
        <name>NAD(+)</name>
        <dbReference type="ChEBI" id="CHEBI:57540"/>
    </ligand>
</feature>
<evidence type="ECO:0000256" key="1">
    <source>
        <dbReference type="ARBA" id="ARBA00001393"/>
    </source>
</evidence>
<evidence type="ECO:0000259" key="19">
    <source>
        <dbReference type="Pfam" id="PF01761"/>
    </source>
</evidence>
<name>A0A3E2B4E3_9FIRM</name>
<evidence type="ECO:0000256" key="14">
    <source>
        <dbReference type="ARBA" id="ARBA00023027"/>
    </source>
</evidence>
<evidence type="ECO:0000256" key="16">
    <source>
        <dbReference type="ARBA" id="ARBA00023239"/>
    </source>
</evidence>
<dbReference type="NCBIfam" id="TIGR01357">
    <property type="entry name" value="aroB"/>
    <property type="match status" value="1"/>
</dbReference>
<feature type="domain" description="3-dehydroquinate synthase C-terminal" evidence="20">
    <location>
        <begin position="181"/>
        <end position="315"/>
    </location>
</feature>
<dbReference type="InterPro" id="IPR030960">
    <property type="entry name" value="DHQS/DOIS_N"/>
</dbReference>
<evidence type="ECO:0000256" key="8">
    <source>
        <dbReference type="ARBA" id="ARBA00017684"/>
    </source>
</evidence>
<dbReference type="HAMAP" id="MF_00110">
    <property type="entry name" value="DHQ_synthase"/>
    <property type="match status" value="1"/>
</dbReference>
<dbReference type="EMBL" id="QQRQ01000006">
    <property type="protein sequence ID" value="RFT06851.1"/>
    <property type="molecule type" value="Genomic_DNA"/>
</dbReference>
<dbReference type="UniPathway" id="UPA00053">
    <property type="reaction ID" value="UER00085"/>
</dbReference>
<evidence type="ECO:0000256" key="4">
    <source>
        <dbReference type="ARBA" id="ARBA00004496"/>
    </source>
</evidence>
<gene>
    <name evidence="18 21" type="primary">aroB</name>
    <name evidence="21" type="ORF">DV520_05205</name>
</gene>
<dbReference type="PANTHER" id="PTHR43622">
    <property type="entry name" value="3-DEHYDROQUINATE SYNTHASE"/>
    <property type="match status" value="1"/>
</dbReference>
<dbReference type="OrthoDB" id="9806583at2"/>
<feature type="domain" description="3-dehydroquinate synthase N-terminal" evidence="19">
    <location>
        <begin position="67"/>
        <end position="178"/>
    </location>
</feature>
<evidence type="ECO:0000256" key="2">
    <source>
        <dbReference type="ARBA" id="ARBA00001911"/>
    </source>
</evidence>
<evidence type="ECO:0000256" key="11">
    <source>
        <dbReference type="ARBA" id="ARBA00022723"/>
    </source>
</evidence>
<dbReference type="InterPro" id="IPR056179">
    <property type="entry name" value="DHQS_C"/>
</dbReference>
<comment type="caution">
    <text evidence="18">Lacks conserved residue(s) required for the propagation of feature annotation.</text>
</comment>
<sequence length="352" mass="37500">MTTVTVRASRPYEVTIGRGLLDTVGRQAAGQWKGRSAAVVSDSTVAPLYLNRVKDSLERAGFRVHSFVFPAGEDQKNGGTYLKLLEFLAARRLTRADGLIALGGGVVGDLAGFAAATFLRGIGFLQLPTTLLAAVDSSVGGKTAIDLTNGKNLAGAFYQPQAVLCDLDTLDTLPAEVFADGCAEVIKYGMIGDPALLARLETVDFRADPEELVARCVAQKRDLVEQDEFDTGARQLLNLGHTLGHGVEACSGYTVSHGRAVAIGMTLVTRAAVAFGRCPAEVLPRLRRLLERYGLPDATAYSAQALYEKTLSDKKRSGDTISLVVPIAWGASQLVRIPVSELPAWIERGLGL</sequence>
<dbReference type="Pfam" id="PF01761">
    <property type="entry name" value="DHQ_synthase"/>
    <property type="match status" value="1"/>
</dbReference>
<evidence type="ECO:0000256" key="12">
    <source>
        <dbReference type="ARBA" id="ARBA00022741"/>
    </source>
</evidence>
<comment type="catalytic activity">
    <reaction evidence="1 18">
        <text>7-phospho-2-dehydro-3-deoxy-D-arabino-heptonate = 3-dehydroquinate + phosphate</text>
        <dbReference type="Rhea" id="RHEA:21968"/>
        <dbReference type="ChEBI" id="CHEBI:32364"/>
        <dbReference type="ChEBI" id="CHEBI:43474"/>
        <dbReference type="ChEBI" id="CHEBI:58394"/>
        <dbReference type="EC" id="4.2.3.4"/>
    </reaction>
</comment>
<dbReference type="InterPro" id="IPR050071">
    <property type="entry name" value="Dehydroquinate_synthase"/>
</dbReference>
<keyword evidence="13 18" id="KW-0862">Zinc</keyword>
<keyword evidence="16 18" id="KW-0456">Lyase</keyword>
<dbReference type="GO" id="GO:0003856">
    <property type="term" value="F:3-dehydroquinate synthase activity"/>
    <property type="evidence" value="ECO:0007669"/>
    <property type="project" value="UniProtKB-UniRule"/>
</dbReference>
<evidence type="ECO:0000313" key="22">
    <source>
        <dbReference type="Proteomes" id="UP000260649"/>
    </source>
</evidence>
<dbReference type="GeneID" id="97995132"/>
<evidence type="ECO:0000256" key="13">
    <source>
        <dbReference type="ARBA" id="ARBA00022833"/>
    </source>
</evidence>
<dbReference type="GO" id="GO:0000166">
    <property type="term" value="F:nucleotide binding"/>
    <property type="evidence" value="ECO:0007669"/>
    <property type="project" value="UniProtKB-KW"/>
</dbReference>
<evidence type="ECO:0000256" key="10">
    <source>
        <dbReference type="ARBA" id="ARBA00022605"/>
    </source>
</evidence>
<reference evidence="21 22" key="1">
    <citation type="submission" date="2018-07" db="EMBL/GenBank/DDBJ databases">
        <title>GABA Modulating Bacteria of the Human Gut Microbiota.</title>
        <authorList>
            <person name="Strandwitz P."/>
            <person name="Kim K.H."/>
            <person name="Terekhova D."/>
            <person name="Liu J.K."/>
            <person name="Sharma A."/>
            <person name="Levering J."/>
            <person name="Mcdonald D."/>
            <person name="Dietrich D."/>
            <person name="Ramadhar T.R."/>
            <person name="Lekbua A."/>
            <person name="Mroue N."/>
            <person name="Liston C."/>
            <person name="Stewart E.J."/>
            <person name="Dubin M.J."/>
            <person name="Zengler K."/>
            <person name="Knight R."/>
            <person name="Gilbert J.A."/>
            <person name="Clardy J."/>
            <person name="Lewis K."/>
        </authorList>
    </citation>
    <scope>NUCLEOTIDE SEQUENCE [LARGE SCALE GENOMIC DNA]</scope>
    <source>
        <strain evidence="21 22">KLE1738</strain>
    </source>
</reference>
<evidence type="ECO:0000256" key="15">
    <source>
        <dbReference type="ARBA" id="ARBA00023141"/>
    </source>
</evidence>
<feature type="binding site" evidence="18">
    <location>
        <position position="257"/>
    </location>
    <ligand>
        <name>Zn(2+)</name>
        <dbReference type="ChEBI" id="CHEBI:29105"/>
    </ligand>
</feature>
<feature type="binding site" evidence="18">
    <location>
        <begin position="169"/>
        <end position="172"/>
    </location>
    <ligand>
        <name>NAD(+)</name>
        <dbReference type="ChEBI" id="CHEBI:57540"/>
    </ligand>
</feature>
<keyword evidence="17 18" id="KW-0170">Cobalt</keyword>
<protein>
    <recommendedName>
        <fullName evidence="8 18">3-dehydroquinate synthase</fullName>
        <shortName evidence="18">DHQS</shortName>
        <ecNumber evidence="7 18">4.2.3.4</ecNumber>
    </recommendedName>
</protein>
<organism evidence="21 22">
    <name type="scientific">Evtepia gabavorous</name>
    <dbReference type="NCBI Taxonomy" id="2211183"/>
    <lineage>
        <taxon>Bacteria</taxon>
        <taxon>Bacillati</taxon>
        <taxon>Bacillota</taxon>
        <taxon>Clostridia</taxon>
        <taxon>Eubacteriales</taxon>
        <taxon>Evtepia</taxon>
    </lineage>
</organism>
<comment type="cofactor">
    <cofactor evidence="3">
        <name>Zn(2+)</name>
        <dbReference type="ChEBI" id="CHEBI:29105"/>
    </cofactor>
</comment>
<dbReference type="CDD" id="cd08195">
    <property type="entry name" value="DHQS"/>
    <property type="match status" value="1"/>
</dbReference>
<accession>A0A3E2B4E3</accession>
<dbReference type="Proteomes" id="UP000260649">
    <property type="component" value="Unassembled WGS sequence"/>
</dbReference>
<proteinExistence type="inferred from homology"/>
<comment type="caution">
    <text evidence="21">The sequence shown here is derived from an EMBL/GenBank/DDBJ whole genome shotgun (WGS) entry which is preliminary data.</text>
</comment>
<dbReference type="GO" id="GO:0009423">
    <property type="term" value="P:chorismate biosynthetic process"/>
    <property type="evidence" value="ECO:0007669"/>
    <property type="project" value="UniProtKB-UniRule"/>
</dbReference>
<dbReference type="Pfam" id="PF24621">
    <property type="entry name" value="DHQS_C"/>
    <property type="match status" value="1"/>
</dbReference>